<dbReference type="RefSeq" id="WP_025066707.1">
    <property type="nucleotide sequence ID" value="NZ_CP013195.1"/>
</dbReference>
<name>A0A0S2KJM2_9BACT</name>
<dbReference type="KEGG" id="peo:AS203_05025"/>
<dbReference type="Proteomes" id="UP000056252">
    <property type="component" value="Chromosome"/>
</dbReference>
<reference evidence="3" key="1">
    <citation type="submission" date="2015-11" db="EMBL/GenBank/DDBJ databases">
        <authorList>
            <person name="Holder M.E."/>
            <person name="Ajami N.J."/>
            <person name="Petrosino J.F."/>
        </authorList>
    </citation>
    <scope>NUCLEOTIDE SEQUENCE [LARGE SCALE GENOMIC DNA]</scope>
    <source>
        <strain evidence="3">F0113</strain>
    </source>
</reference>
<gene>
    <name evidence="2" type="ORF">AS203_05025</name>
</gene>
<protein>
    <submittedName>
        <fullName evidence="2">Uncharacterized protein</fullName>
    </submittedName>
</protein>
<dbReference type="PROSITE" id="PS51257">
    <property type="entry name" value="PROKAR_LIPOPROTEIN"/>
    <property type="match status" value="1"/>
</dbReference>
<dbReference type="EMBL" id="CP013195">
    <property type="protein sequence ID" value="ALO48519.1"/>
    <property type="molecule type" value="Genomic_DNA"/>
</dbReference>
<keyword evidence="3" id="KW-1185">Reference proteome</keyword>
<feature type="signal peptide" evidence="1">
    <location>
        <begin position="1"/>
        <end position="20"/>
    </location>
</feature>
<proteinExistence type="predicted"/>
<accession>A0A0S2KJM2</accession>
<dbReference type="OrthoDB" id="1083165at2"/>
<organism evidence="2 3">
    <name type="scientific">Hoylesella enoeca</name>
    <dbReference type="NCBI Taxonomy" id="76123"/>
    <lineage>
        <taxon>Bacteria</taxon>
        <taxon>Pseudomonadati</taxon>
        <taxon>Bacteroidota</taxon>
        <taxon>Bacteroidia</taxon>
        <taxon>Bacteroidales</taxon>
        <taxon>Prevotellaceae</taxon>
        <taxon>Hoylesella</taxon>
    </lineage>
</organism>
<evidence type="ECO:0000256" key="1">
    <source>
        <dbReference type="SAM" id="SignalP"/>
    </source>
</evidence>
<dbReference type="AlphaFoldDB" id="A0A0S2KJM2"/>
<evidence type="ECO:0000313" key="3">
    <source>
        <dbReference type="Proteomes" id="UP000056252"/>
    </source>
</evidence>
<sequence>MKKYYMFLSAALLLFTASCSNDENSNEAKEPTQTIQFSFTNEDFGEDETLTRTSETAKPQTIDLGDCEAEISVESEPAAKKTRGALSPATGHYTIRAYQAGTLKDEMKGTFSGGTFTPDASSQEKMLLPHGTYDFVAFNDDVTPSGNDLTVARNKAETAMIGTVTENINQDPDQTVSFTMKHVGCRLRTQFVCQKHIPENITAKLEATAANVIPTTTAYHPATKAYTSTNGAMTAENSNSPASTEDTYWDSNFGQDYAYTSTSDYHYFLPTTDASKLKLTFTGGTVFWKPLTGGIIPQLSTALPTMQLNKSYVVKIKFKPNYIYLMSDGTTGHFKDTTFGGGTKTPVGVVADPTARVAIALKNVSDVTAYYWCDPALSPSAHANNTTLYTSTNRLTDMEGYKWTWEAAGSTDGAIKANQQTTYPAFYEAGHYNPGVTLSGTLVGKKWYLAGWGEWINGVKYLGFNNSNNLAPTYGVLLDETFTKVGGTKLTIDPLKNYLISTQSIDGTPPVINYHIINFHSDGDGFGSGTSPHNGLVRPFIKY</sequence>
<feature type="chain" id="PRO_5006601762" evidence="1">
    <location>
        <begin position="21"/>
        <end position="543"/>
    </location>
</feature>
<evidence type="ECO:0000313" key="2">
    <source>
        <dbReference type="EMBL" id="ALO48519.1"/>
    </source>
</evidence>
<keyword evidence="1" id="KW-0732">Signal</keyword>